<gene>
    <name evidence="1" type="ORF">HOLleu_08202</name>
</gene>
<comment type="caution">
    <text evidence="1">The sequence shown here is derived from an EMBL/GenBank/DDBJ whole genome shotgun (WGS) entry which is preliminary data.</text>
</comment>
<keyword evidence="2" id="KW-1185">Reference proteome</keyword>
<reference evidence="1" key="1">
    <citation type="submission" date="2021-10" db="EMBL/GenBank/DDBJ databases">
        <title>Tropical sea cucumber genome reveals ecological adaptation and Cuvierian tubules defense mechanism.</title>
        <authorList>
            <person name="Chen T."/>
        </authorList>
    </citation>
    <scope>NUCLEOTIDE SEQUENCE</scope>
    <source>
        <strain evidence="1">Nanhai2018</strain>
        <tissue evidence="1">Muscle</tissue>
    </source>
</reference>
<evidence type="ECO:0000313" key="2">
    <source>
        <dbReference type="Proteomes" id="UP001152320"/>
    </source>
</evidence>
<accession>A0A9Q1HHN8</accession>
<dbReference type="AlphaFoldDB" id="A0A9Q1HHN8"/>
<evidence type="ECO:0000313" key="1">
    <source>
        <dbReference type="EMBL" id="KAJ8045238.1"/>
    </source>
</evidence>
<protein>
    <submittedName>
        <fullName evidence="1">Uncharacterized protein</fullName>
    </submittedName>
</protein>
<proteinExistence type="predicted"/>
<sequence>MKGVDALLVPTPNNFLKYDSVSSFVELYSNSLNVDLQLLKAEMAIAGQIVDGHQNIQELSTQQNTDHWLFRCRKINSIFKFAQPPENNPISFDIASIFSYMREEFLCDEVRQKLSKKYHGESTPF</sequence>
<organism evidence="1 2">
    <name type="scientific">Holothuria leucospilota</name>
    <name type="common">Black long sea cucumber</name>
    <name type="synonym">Mertensiothuria leucospilota</name>
    <dbReference type="NCBI Taxonomy" id="206669"/>
    <lineage>
        <taxon>Eukaryota</taxon>
        <taxon>Metazoa</taxon>
        <taxon>Echinodermata</taxon>
        <taxon>Eleutherozoa</taxon>
        <taxon>Echinozoa</taxon>
        <taxon>Holothuroidea</taxon>
        <taxon>Aspidochirotacea</taxon>
        <taxon>Aspidochirotida</taxon>
        <taxon>Holothuriidae</taxon>
        <taxon>Holothuria</taxon>
    </lineage>
</organism>
<dbReference type="Proteomes" id="UP001152320">
    <property type="component" value="Chromosome 3"/>
</dbReference>
<name>A0A9Q1HHN8_HOLLE</name>
<dbReference type="EMBL" id="JAIZAY010000003">
    <property type="protein sequence ID" value="KAJ8045238.1"/>
    <property type="molecule type" value="Genomic_DNA"/>
</dbReference>